<dbReference type="InterPro" id="IPR023696">
    <property type="entry name" value="Ureohydrolase_dom_sf"/>
</dbReference>
<feature type="compositionally biased region" description="Basic and acidic residues" evidence="1">
    <location>
        <begin position="9"/>
        <end position="23"/>
    </location>
</feature>
<dbReference type="CDD" id="cd09992">
    <property type="entry name" value="HDAC_classII"/>
    <property type="match status" value="1"/>
</dbReference>
<reference evidence="3" key="1">
    <citation type="submission" date="2018-05" db="EMBL/GenBank/DDBJ databases">
        <authorList>
            <person name="Lanie J.A."/>
            <person name="Ng W.-L."/>
            <person name="Kazmierczak K.M."/>
            <person name="Andrzejewski T.M."/>
            <person name="Davidsen T.M."/>
            <person name="Wayne K.J."/>
            <person name="Tettelin H."/>
            <person name="Glass J.I."/>
            <person name="Rusch D."/>
            <person name="Podicherti R."/>
            <person name="Tsui H.-C.T."/>
            <person name="Winkler M.E."/>
        </authorList>
    </citation>
    <scope>NUCLEOTIDE SEQUENCE</scope>
</reference>
<dbReference type="Pfam" id="PF00850">
    <property type="entry name" value="Hist_deacetyl"/>
    <property type="match status" value="1"/>
</dbReference>
<dbReference type="AlphaFoldDB" id="A0A382UD31"/>
<dbReference type="InterPro" id="IPR023801">
    <property type="entry name" value="His_deacetylse_dom"/>
</dbReference>
<gene>
    <name evidence="3" type="ORF">METZ01_LOCUS385020</name>
</gene>
<evidence type="ECO:0000259" key="2">
    <source>
        <dbReference type="Pfam" id="PF00850"/>
    </source>
</evidence>
<accession>A0A382UD31</accession>
<protein>
    <recommendedName>
        <fullName evidence="2">Histone deacetylase domain-containing protein</fullName>
    </recommendedName>
</protein>
<dbReference type="PRINTS" id="PR01270">
    <property type="entry name" value="HDASUPER"/>
</dbReference>
<dbReference type="PANTHER" id="PTHR10625:SF10">
    <property type="entry name" value="HISTONE DEACETYLASE HDAC1"/>
    <property type="match status" value="1"/>
</dbReference>
<dbReference type="PANTHER" id="PTHR10625">
    <property type="entry name" value="HISTONE DEACETYLASE HDAC1-RELATED"/>
    <property type="match status" value="1"/>
</dbReference>
<evidence type="ECO:0000313" key="3">
    <source>
        <dbReference type="EMBL" id="SVD32166.1"/>
    </source>
</evidence>
<dbReference type="GO" id="GO:0040029">
    <property type="term" value="P:epigenetic regulation of gene expression"/>
    <property type="evidence" value="ECO:0007669"/>
    <property type="project" value="TreeGrafter"/>
</dbReference>
<feature type="region of interest" description="Disordered" evidence="1">
    <location>
        <begin position="1"/>
        <end position="23"/>
    </location>
</feature>
<evidence type="ECO:0000256" key="1">
    <source>
        <dbReference type="SAM" id="MobiDB-lite"/>
    </source>
</evidence>
<dbReference type="InterPro" id="IPR000286">
    <property type="entry name" value="HDACs"/>
</dbReference>
<dbReference type="InterPro" id="IPR037138">
    <property type="entry name" value="His_deacetylse_dom_sf"/>
</dbReference>
<dbReference type="Gene3D" id="3.40.800.20">
    <property type="entry name" value="Histone deacetylase domain"/>
    <property type="match status" value="1"/>
</dbReference>
<feature type="domain" description="Histone deacetylase" evidence="2">
    <location>
        <begin position="20"/>
        <end position="179"/>
    </location>
</feature>
<organism evidence="3">
    <name type="scientific">marine metagenome</name>
    <dbReference type="NCBI Taxonomy" id="408172"/>
    <lineage>
        <taxon>unclassified sequences</taxon>
        <taxon>metagenomes</taxon>
        <taxon>ecological metagenomes</taxon>
    </lineage>
</organism>
<dbReference type="GO" id="GO:0004407">
    <property type="term" value="F:histone deacetylase activity"/>
    <property type="evidence" value="ECO:0007669"/>
    <property type="project" value="TreeGrafter"/>
</dbReference>
<feature type="non-terminal residue" evidence="3">
    <location>
        <position position="179"/>
    </location>
</feature>
<dbReference type="SUPFAM" id="SSF52768">
    <property type="entry name" value="Arginase/deacetylase"/>
    <property type="match status" value="1"/>
</dbReference>
<proteinExistence type="predicted"/>
<name>A0A382UD31_9ZZZZ</name>
<dbReference type="EMBL" id="UINC01143314">
    <property type="protein sequence ID" value="SVD32166.1"/>
    <property type="molecule type" value="Genomic_DNA"/>
</dbReference>
<sequence length="179" mass="19622">MKTAFASDPRFEDHDTGRGHPERASRLSHTLEHLKNESWFSSLDSVPAVDCGQEWLASVHHRGLIERARVSCEQGLPYLDTPDVAICDASFDIACLAAGTVLALADTVASGSSDNGFALIRPPGHHAEYDAALGFCLFNNIAIAARYLQRHHGLEKILILDWDVHHGNGTQHLFEDDPS</sequence>